<name>A0AAN6XV95_9PEZI</name>
<evidence type="ECO:0000313" key="3">
    <source>
        <dbReference type="EMBL" id="KAK4207238.1"/>
    </source>
</evidence>
<dbReference type="PANTHER" id="PTHR24148">
    <property type="entry name" value="ANKYRIN REPEAT DOMAIN-CONTAINING PROTEIN 39 HOMOLOG-RELATED"/>
    <property type="match status" value="1"/>
</dbReference>
<reference evidence="3" key="1">
    <citation type="journal article" date="2023" name="Mol. Phylogenet. Evol.">
        <title>Genome-scale phylogeny and comparative genomics of the fungal order Sordariales.</title>
        <authorList>
            <person name="Hensen N."/>
            <person name="Bonometti L."/>
            <person name="Westerberg I."/>
            <person name="Brannstrom I.O."/>
            <person name="Guillou S."/>
            <person name="Cros-Aarteil S."/>
            <person name="Calhoun S."/>
            <person name="Haridas S."/>
            <person name="Kuo A."/>
            <person name="Mondo S."/>
            <person name="Pangilinan J."/>
            <person name="Riley R."/>
            <person name="LaButti K."/>
            <person name="Andreopoulos B."/>
            <person name="Lipzen A."/>
            <person name="Chen C."/>
            <person name="Yan M."/>
            <person name="Daum C."/>
            <person name="Ng V."/>
            <person name="Clum A."/>
            <person name="Steindorff A."/>
            <person name="Ohm R.A."/>
            <person name="Martin F."/>
            <person name="Silar P."/>
            <person name="Natvig D.O."/>
            <person name="Lalanne C."/>
            <person name="Gautier V."/>
            <person name="Ament-Velasquez S.L."/>
            <person name="Kruys A."/>
            <person name="Hutchinson M.I."/>
            <person name="Powell A.J."/>
            <person name="Barry K."/>
            <person name="Miller A.N."/>
            <person name="Grigoriev I.V."/>
            <person name="Debuchy R."/>
            <person name="Gladieux P."/>
            <person name="Hiltunen Thoren M."/>
            <person name="Johannesson H."/>
        </authorList>
    </citation>
    <scope>NUCLEOTIDE SEQUENCE</scope>
    <source>
        <strain evidence="3">PSN293</strain>
    </source>
</reference>
<feature type="region of interest" description="Disordered" evidence="1">
    <location>
        <begin position="411"/>
        <end position="446"/>
    </location>
</feature>
<feature type="compositionally biased region" description="Acidic residues" evidence="1">
    <location>
        <begin position="424"/>
        <end position="436"/>
    </location>
</feature>
<feature type="compositionally biased region" description="Basic and acidic residues" evidence="1">
    <location>
        <begin position="414"/>
        <end position="423"/>
    </location>
</feature>
<dbReference type="EMBL" id="MU858309">
    <property type="protein sequence ID" value="KAK4207238.1"/>
    <property type="molecule type" value="Genomic_DNA"/>
</dbReference>
<accession>A0AAN6XV95</accession>
<feature type="region of interest" description="Disordered" evidence="1">
    <location>
        <begin position="724"/>
        <end position="749"/>
    </location>
</feature>
<protein>
    <submittedName>
        <fullName evidence="3">Heterokaryon incompatibility protein-domain-containing protein</fullName>
    </submittedName>
</protein>
<organism evidence="3 4">
    <name type="scientific">Rhypophila decipiens</name>
    <dbReference type="NCBI Taxonomy" id="261697"/>
    <lineage>
        <taxon>Eukaryota</taxon>
        <taxon>Fungi</taxon>
        <taxon>Dikarya</taxon>
        <taxon>Ascomycota</taxon>
        <taxon>Pezizomycotina</taxon>
        <taxon>Sordariomycetes</taxon>
        <taxon>Sordariomycetidae</taxon>
        <taxon>Sordariales</taxon>
        <taxon>Naviculisporaceae</taxon>
        <taxon>Rhypophila</taxon>
    </lineage>
</organism>
<evidence type="ECO:0000313" key="4">
    <source>
        <dbReference type="Proteomes" id="UP001301769"/>
    </source>
</evidence>
<feature type="compositionally biased region" description="Basic and acidic residues" evidence="1">
    <location>
        <begin position="437"/>
        <end position="446"/>
    </location>
</feature>
<feature type="domain" description="Heterokaryon incompatibility" evidence="2">
    <location>
        <begin position="36"/>
        <end position="218"/>
    </location>
</feature>
<comment type="caution">
    <text evidence="3">The sequence shown here is derived from an EMBL/GenBank/DDBJ whole genome shotgun (WGS) entry which is preliminary data.</text>
</comment>
<evidence type="ECO:0000259" key="2">
    <source>
        <dbReference type="Pfam" id="PF06985"/>
    </source>
</evidence>
<proteinExistence type="predicted"/>
<dbReference type="Pfam" id="PF06985">
    <property type="entry name" value="HET"/>
    <property type="match status" value="1"/>
</dbReference>
<gene>
    <name evidence="3" type="ORF">QBC37DRAFT_99565</name>
</gene>
<reference evidence="3" key="2">
    <citation type="submission" date="2023-05" db="EMBL/GenBank/DDBJ databases">
        <authorList>
            <consortium name="Lawrence Berkeley National Laboratory"/>
            <person name="Steindorff A."/>
            <person name="Hensen N."/>
            <person name="Bonometti L."/>
            <person name="Westerberg I."/>
            <person name="Brannstrom I.O."/>
            <person name="Guillou S."/>
            <person name="Cros-Aarteil S."/>
            <person name="Calhoun S."/>
            <person name="Haridas S."/>
            <person name="Kuo A."/>
            <person name="Mondo S."/>
            <person name="Pangilinan J."/>
            <person name="Riley R."/>
            <person name="Labutti K."/>
            <person name="Andreopoulos B."/>
            <person name="Lipzen A."/>
            <person name="Chen C."/>
            <person name="Yanf M."/>
            <person name="Daum C."/>
            <person name="Ng V."/>
            <person name="Clum A."/>
            <person name="Ohm R."/>
            <person name="Martin F."/>
            <person name="Silar P."/>
            <person name="Natvig D."/>
            <person name="Lalanne C."/>
            <person name="Gautier V."/>
            <person name="Ament-Velasquez S.L."/>
            <person name="Kruys A."/>
            <person name="Hutchinson M.I."/>
            <person name="Powell A.J."/>
            <person name="Barry K."/>
            <person name="Miller A.N."/>
            <person name="Grigoriev I.V."/>
            <person name="Debuchy R."/>
            <person name="Gladieux P."/>
            <person name="Thoren M.H."/>
            <person name="Johannesson H."/>
        </authorList>
    </citation>
    <scope>NUCLEOTIDE SEQUENCE</scope>
    <source>
        <strain evidence="3">PSN293</strain>
    </source>
</reference>
<dbReference type="InterPro" id="IPR052895">
    <property type="entry name" value="HetReg/Transcr_Mod"/>
</dbReference>
<dbReference type="AlphaFoldDB" id="A0AAN6XV95"/>
<dbReference type="InterPro" id="IPR010730">
    <property type="entry name" value="HET"/>
</dbReference>
<feature type="compositionally biased region" description="Basic and acidic residues" evidence="1">
    <location>
        <begin position="729"/>
        <end position="741"/>
    </location>
</feature>
<dbReference type="Proteomes" id="UP001301769">
    <property type="component" value="Unassembled WGS sequence"/>
</dbReference>
<sequence length="836" mass="94216">MASVLPLRLIRYDASTQRFSVVQPNAPGAPRVQSFDIISYTWGEKRKIPFKTGIDGVTWPMFLSKKKLRTIKKLMVQAGIDYLWADCVCINQSDDAEKAREVPKMYEYYRSARKCHILLEIDEVWDPQETVTNLGFVGHVMSQASADMIISEAEMTQNVRDGLSEWANNAPWAFPLDKPTAKSAHIDLGVLNCYATCFNQVKAVFENVYFQRVWTFQEMLLGKNTTLWSVDKTTISCGGELGVWMDLATDARDQASKLIDWINSSRHLRTTTQSMILGLIHHDNDHLQDLQIMVQGINAARGDIINGGPSWWKRNPRGVSNVFSAISIIPRSAFWKPDTFNGLLGVFSGLFTPAEMERDMATTDLNALSFAFFKQLSTKTGQAWTRLAIGSGEERDWGWIPLGTKYELLPPSQERTDGGRIENRDEEDFVGDEEEDRLEREEDKSDDRFTTTDCFSGVVNLGVVKQNTSLAKVYATTGLTGSPRTYMKINLNQVPSTGDANQRPDFNFYFRGCNVGKKIVVGTNLVGIPKKELTPDNSKQVVEVSGDETGGYLVQCATLLGNVFDPETDLRRFRKTLLDKLQPYWAYTDPSARPRNWIDRCVSGTEWEDPSYEYLRHHNMSMHYRLRHITDYRSRLENPSTQNISCRVEVNCGCVIEAPFSFIFEGLTAVHGSPLGTMSVTQDSDNRIIMRDGLGLVNPGAGQNNNVFRLIAFDGNVDAHKWHASQCRSKKETKPLPRPEKPWPTGRALVRDEFSHSAADGMLRDYGYAETGPDSRQAQQGGDHDEGLDEQERMARRSCGNLLICRSNRIAPYRIIGVCVDGKIDSKKGPEVVKIR</sequence>
<feature type="region of interest" description="Disordered" evidence="1">
    <location>
        <begin position="765"/>
        <end position="789"/>
    </location>
</feature>
<keyword evidence="4" id="KW-1185">Reference proteome</keyword>
<dbReference type="PANTHER" id="PTHR24148:SF64">
    <property type="entry name" value="HETEROKARYON INCOMPATIBILITY DOMAIN-CONTAINING PROTEIN"/>
    <property type="match status" value="1"/>
</dbReference>
<evidence type="ECO:0000256" key="1">
    <source>
        <dbReference type="SAM" id="MobiDB-lite"/>
    </source>
</evidence>